<name>A0ABQ0S7M0_9PSEU</name>
<dbReference type="EMBL" id="BJNH01000097">
    <property type="protein sequence ID" value="GEC28919.1"/>
    <property type="molecule type" value="Genomic_DNA"/>
</dbReference>
<feature type="region of interest" description="Disordered" evidence="1">
    <location>
        <begin position="54"/>
        <end position="98"/>
    </location>
</feature>
<dbReference type="Proteomes" id="UP000320693">
    <property type="component" value="Unassembled WGS sequence"/>
</dbReference>
<evidence type="ECO:0000313" key="2">
    <source>
        <dbReference type="EMBL" id="GEC28919.1"/>
    </source>
</evidence>
<gene>
    <name evidence="2" type="ORF">PSA01_59480</name>
</gene>
<feature type="compositionally biased region" description="Polar residues" evidence="1">
    <location>
        <begin position="69"/>
        <end position="83"/>
    </location>
</feature>
<keyword evidence="3" id="KW-1185">Reference proteome</keyword>
<protein>
    <submittedName>
        <fullName evidence="2">Uncharacterized protein</fullName>
    </submittedName>
</protein>
<feature type="compositionally biased region" description="Basic and acidic residues" evidence="1">
    <location>
        <begin position="54"/>
        <end position="63"/>
    </location>
</feature>
<evidence type="ECO:0000256" key="1">
    <source>
        <dbReference type="SAM" id="MobiDB-lite"/>
    </source>
</evidence>
<organism evidence="2 3">
    <name type="scientific">Pseudonocardia saturnea</name>
    <dbReference type="NCBI Taxonomy" id="33909"/>
    <lineage>
        <taxon>Bacteria</taxon>
        <taxon>Bacillati</taxon>
        <taxon>Actinomycetota</taxon>
        <taxon>Actinomycetes</taxon>
        <taxon>Pseudonocardiales</taxon>
        <taxon>Pseudonocardiaceae</taxon>
        <taxon>Pseudonocardia</taxon>
    </lineage>
</organism>
<reference evidence="2 3" key="1">
    <citation type="submission" date="2019-06" db="EMBL/GenBank/DDBJ databases">
        <title>Whole genome shotgun sequence of Pseudonocardia saturnea NBRC 14499.</title>
        <authorList>
            <person name="Hosoyama A."/>
            <person name="Uohara A."/>
            <person name="Ohji S."/>
            <person name="Ichikawa N."/>
        </authorList>
    </citation>
    <scope>NUCLEOTIDE SEQUENCE [LARGE SCALE GENOMIC DNA]</scope>
    <source>
        <strain evidence="2 3">NBRC 14499</strain>
    </source>
</reference>
<comment type="caution">
    <text evidence="2">The sequence shown here is derived from an EMBL/GenBank/DDBJ whole genome shotgun (WGS) entry which is preliminary data.</text>
</comment>
<evidence type="ECO:0000313" key="3">
    <source>
        <dbReference type="Proteomes" id="UP000320693"/>
    </source>
</evidence>
<proteinExistence type="predicted"/>
<sequence length="98" mass="10977">MPDQRLEPVHVRVPRNAHDLELFVLMRPADQSGIDGVDVASFDPDEPDLRELAVQPRRHEYQLRHTGHASGSTTRSHQVTRSPARSRGPLPGRSPLTT</sequence>
<accession>A0ABQ0S7M0</accession>